<dbReference type="AlphaFoldDB" id="A0A6B1IR97"/>
<accession>A0A6B1IR97</accession>
<dbReference type="EMBL" id="WMFC01000032">
    <property type="protein sequence ID" value="MYL69087.1"/>
    <property type="molecule type" value="Genomic_DNA"/>
</dbReference>
<evidence type="ECO:0000313" key="3">
    <source>
        <dbReference type="EMBL" id="MYL68362.1"/>
    </source>
</evidence>
<name>A0A6B1IR97_9EURY</name>
<dbReference type="EMBL" id="WMFC01000003">
    <property type="protein sequence ID" value="MYL66876.1"/>
    <property type="molecule type" value="Genomic_DNA"/>
</dbReference>
<organism evidence="4 5">
    <name type="scientific">Halorubrum distributum</name>
    <dbReference type="NCBI Taxonomy" id="29283"/>
    <lineage>
        <taxon>Archaea</taxon>
        <taxon>Methanobacteriati</taxon>
        <taxon>Methanobacteriota</taxon>
        <taxon>Stenosarchaea group</taxon>
        <taxon>Halobacteria</taxon>
        <taxon>Halobacteriales</taxon>
        <taxon>Haloferacaceae</taxon>
        <taxon>Halorubrum</taxon>
        <taxon>Halorubrum distributum group</taxon>
    </lineage>
</organism>
<comment type="caution">
    <text evidence="4">The sequence shown here is derived from an EMBL/GenBank/DDBJ whole genome shotgun (WGS) entry which is preliminary data.</text>
</comment>
<evidence type="ECO:0000313" key="2">
    <source>
        <dbReference type="EMBL" id="MYL67975.1"/>
    </source>
</evidence>
<dbReference type="EMBL" id="WMFC01000013">
    <property type="protein sequence ID" value="MYL68362.1"/>
    <property type="molecule type" value="Genomic_DNA"/>
</dbReference>
<gene>
    <name evidence="1" type="ORF">GLW30_03935</name>
    <name evidence="2" type="ORF">GLW30_09545</name>
    <name evidence="3" type="ORF">GLW30_11550</name>
    <name evidence="4" type="ORF">GLW30_15305</name>
</gene>
<protein>
    <submittedName>
        <fullName evidence="4">IS1595 family transposase</fullName>
    </submittedName>
</protein>
<evidence type="ECO:0000313" key="5">
    <source>
        <dbReference type="Proteomes" id="UP000452321"/>
    </source>
</evidence>
<dbReference type="EMBL" id="WMFC01000010">
    <property type="protein sequence ID" value="MYL67975.1"/>
    <property type="molecule type" value="Genomic_DNA"/>
</dbReference>
<feature type="non-terminal residue" evidence="4">
    <location>
        <position position="1"/>
    </location>
</feature>
<dbReference type="Proteomes" id="UP000452321">
    <property type="component" value="Unassembled WGS sequence"/>
</dbReference>
<proteinExistence type="predicted"/>
<sequence length="32" mass="3875">RLTQYFRAFQLRLELYRKPGREALKHAVKATL</sequence>
<reference evidence="4 5" key="1">
    <citation type="submission" date="2019-11" db="EMBL/GenBank/DDBJ databases">
        <title>Genome sequences of 17 halophilic strains isolated from different environments.</title>
        <authorList>
            <person name="Furrow R.E."/>
        </authorList>
    </citation>
    <scope>NUCLEOTIDE SEQUENCE [LARGE SCALE GENOMIC DNA]</scope>
    <source>
        <strain evidence="4 5">22502_06_Cabo</strain>
    </source>
</reference>
<evidence type="ECO:0000313" key="1">
    <source>
        <dbReference type="EMBL" id="MYL66876.1"/>
    </source>
</evidence>
<evidence type="ECO:0000313" key="4">
    <source>
        <dbReference type="EMBL" id="MYL69087.1"/>
    </source>
</evidence>